<evidence type="ECO:0000313" key="5">
    <source>
        <dbReference type="Proteomes" id="UP000035904"/>
    </source>
</evidence>
<sequence>MNNSLYKIPFCKTEIEEFLNQIIDSDNTENSVEFDEILNKIVKTEIKPGSVILIALPNSKTLVQYYFATLLAGGVPTLLSPSTSSRRIMEIANSLGATAIIAPKLADFVSYCEKNYSIGDFRMSFFNLLNKKIYSPGDVIILTSGTSGILSGCLHNINSLICNAQRHTKSVNLVESDILLINLPLYYSYAMVAQMLAAFVRKCRLVISGPPFTPKNYISLLEKYKITISSITPLLVKNLLKSNCGIPNSLKTLTVGGDFLNPTYTQQLLNLYPNLELYLTYGLTEAGPRVATLAAHNEPVEKFLSVGLPMEGVEVSLKKLNIDDNSGELIITSDTILKKKVGRDFKGNPIVGPNTIATGDLFEIDLDGYLYFKGRISDFIITNGEKVSLSSIRNLINSLPGVYKVTTQPYQVEEGEYKYDLNIYIDNEDLYMKEELKKNIYQLLLRNERPYAIRVYPAQAIQAHK</sequence>
<keyword evidence="2" id="KW-0436">Ligase</keyword>
<dbReference type="PANTHER" id="PTHR24096">
    <property type="entry name" value="LONG-CHAIN-FATTY-ACID--COA LIGASE"/>
    <property type="match status" value="1"/>
</dbReference>
<comment type="similarity">
    <text evidence="1">Belongs to the ATP-dependent AMP-binding enzyme family.</text>
</comment>
<dbReference type="RefSeq" id="WP_001065821.1">
    <property type="nucleotide sequence ID" value="NZ_LDPG01000002.1"/>
</dbReference>
<dbReference type="Gene3D" id="3.40.50.12780">
    <property type="entry name" value="N-terminal domain of ligase-like"/>
    <property type="match status" value="1"/>
</dbReference>
<dbReference type="Pfam" id="PF00501">
    <property type="entry name" value="AMP-binding"/>
    <property type="match status" value="1"/>
</dbReference>
<dbReference type="InterPro" id="IPR000873">
    <property type="entry name" value="AMP-dep_synth/lig_dom"/>
</dbReference>
<gene>
    <name evidence="4" type="ORF">ABW01_05055</name>
</gene>
<dbReference type="PANTHER" id="PTHR24096:SF149">
    <property type="entry name" value="AMP-BINDING DOMAIN-CONTAINING PROTEIN-RELATED"/>
    <property type="match status" value="1"/>
</dbReference>
<dbReference type="Proteomes" id="UP000035904">
    <property type="component" value="Unassembled WGS sequence"/>
</dbReference>
<reference evidence="4 5" key="1">
    <citation type="submission" date="2015-05" db="EMBL/GenBank/DDBJ databases">
        <title>Whole genome sequence and identification of bacterial endophytes from Costus igneus.</title>
        <authorList>
            <person name="Lee Y.P."/>
            <person name="Gan H.M."/>
            <person name="Eng W."/>
            <person name="Wheatley M.S."/>
            <person name="Caraballo A."/>
            <person name="Polter S."/>
            <person name="Savka M.A."/>
            <person name="Hudson A.O."/>
        </authorList>
    </citation>
    <scope>NUCLEOTIDE SEQUENCE [LARGE SCALE GENOMIC DNA]</scope>
    <source>
        <strain evidence="4 5">RIT375</strain>
    </source>
</reference>
<protein>
    <submittedName>
        <fullName evidence="4">Coronafacic acid synthetase</fullName>
    </submittedName>
</protein>
<name>A0A0J1I2Y8_BACAN</name>
<organism evidence="4 5">
    <name type="scientific">Bacillus anthracis</name>
    <name type="common">anthrax bacterium</name>
    <dbReference type="NCBI Taxonomy" id="1392"/>
    <lineage>
        <taxon>Bacteria</taxon>
        <taxon>Bacillati</taxon>
        <taxon>Bacillota</taxon>
        <taxon>Bacilli</taxon>
        <taxon>Bacillales</taxon>
        <taxon>Bacillaceae</taxon>
        <taxon>Bacillus</taxon>
        <taxon>Bacillus cereus group</taxon>
    </lineage>
</organism>
<dbReference type="SUPFAM" id="SSF56801">
    <property type="entry name" value="Acetyl-CoA synthetase-like"/>
    <property type="match status" value="1"/>
</dbReference>
<dbReference type="InterPro" id="IPR042099">
    <property type="entry name" value="ANL_N_sf"/>
</dbReference>
<dbReference type="CDD" id="cd04433">
    <property type="entry name" value="AFD_class_I"/>
    <property type="match status" value="1"/>
</dbReference>
<evidence type="ECO:0000256" key="1">
    <source>
        <dbReference type="ARBA" id="ARBA00006432"/>
    </source>
</evidence>
<evidence type="ECO:0000256" key="2">
    <source>
        <dbReference type="ARBA" id="ARBA00022598"/>
    </source>
</evidence>
<comment type="caution">
    <text evidence="4">The sequence shown here is derived from an EMBL/GenBank/DDBJ whole genome shotgun (WGS) entry which is preliminary data.</text>
</comment>
<feature type="domain" description="AMP-dependent synthetase/ligase" evidence="3">
    <location>
        <begin position="45"/>
        <end position="337"/>
    </location>
</feature>
<dbReference type="EMBL" id="LDPG01000002">
    <property type="protein sequence ID" value="KLV20309.1"/>
    <property type="molecule type" value="Genomic_DNA"/>
</dbReference>
<dbReference type="AlphaFoldDB" id="A0A0J1I2Y8"/>
<evidence type="ECO:0000259" key="3">
    <source>
        <dbReference type="Pfam" id="PF00501"/>
    </source>
</evidence>
<proteinExistence type="inferred from homology"/>
<evidence type="ECO:0000313" key="4">
    <source>
        <dbReference type="EMBL" id="KLV20309.1"/>
    </source>
</evidence>
<dbReference type="GO" id="GO:0016405">
    <property type="term" value="F:CoA-ligase activity"/>
    <property type="evidence" value="ECO:0007669"/>
    <property type="project" value="TreeGrafter"/>
</dbReference>
<accession>A0A0J1I2Y8</accession>
<dbReference type="PATRIC" id="fig|1392.242.peg.2584"/>